<name>A0AAV1Q729_SCOSC</name>
<reference evidence="2 3" key="1">
    <citation type="submission" date="2024-01" db="EMBL/GenBank/DDBJ databases">
        <authorList>
            <person name="Alioto T."/>
            <person name="Alioto T."/>
            <person name="Gomez Garrido J."/>
        </authorList>
    </citation>
    <scope>NUCLEOTIDE SEQUENCE [LARGE SCALE GENOMIC DNA]</scope>
</reference>
<feature type="region of interest" description="Disordered" evidence="1">
    <location>
        <begin position="1"/>
        <end position="79"/>
    </location>
</feature>
<evidence type="ECO:0000313" key="3">
    <source>
        <dbReference type="Proteomes" id="UP001314229"/>
    </source>
</evidence>
<proteinExistence type="predicted"/>
<organism evidence="2 3">
    <name type="scientific">Scomber scombrus</name>
    <name type="common">Atlantic mackerel</name>
    <name type="synonym">Scomber vernalis</name>
    <dbReference type="NCBI Taxonomy" id="13677"/>
    <lineage>
        <taxon>Eukaryota</taxon>
        <taxon>Metazoa</taxon>
        <taxon>Chordata</taxon>
        <taxon>Craniata</taxon>
        <taxon>Vertebrata</taxon>
        <taxon>Euteleostomi</taxon>
        <taxon>Actinopterygii</taxon>
        <taxon>Neopterygii</taxon>
        <taxon>Teleostei</taxon>
        <taxon>Neoteleostei</taxon>
        <taxon>Acanthomorphata</taxon>
        <taxon>Pelagiaria</taxon>
        <taxon>Scombriformes</taxon>
        <taxon>Scombridae</taxon>
        <taxon>Scomber</taxon>
    </lineage>
</organism>
<comment type="caution">
    <text evidence="2">The sequence shown here is derived from an EMBL/GenBank/DDBJ whole genome shotgun (WGS) entry which is preliminary data.</text>
</comment>
<feature type="non-terminal residue" evidence="2">
    <location>
        <position position="1"/>
    </location>
</feature>
<feature type="compositionally biased region" description="Basic and acidic residues" evidence="1">
    <location>
        <begin position="30"/>
        <end position="41"/>
    </location>
</feature>
<evidence type="ECO:0000313" key="2">
    <source>
        <dbReference type="EMBL" id="CAK6979350.1"/>
    </source>
</evidence>
<evidence type="ECO:0000256" key="1">
    <source>
        <dbReference type="SAM" id="MobiDB-lite"/>
    </source>
</evidence>
<accession>A0AAV1Q729</accession>
<gene>
    <name evidence="2" type="ORF">FSCOSCO3_A005779</name>
</gene>
<sequence length="101" mass="10709">GADYVTLSPFPGNNTSHPAGGITGQPVGEPGRRQRNEKDGKPPSLPLLLSSSSSSSSSSSDNTELQCHLTSEGEEESFSLTATQHNKSFVHNLGNWEITLL</sequence>
<dbReference type="EMBL" id="CAWUFR010000571">
    <property type="protein sequence ID" value="CAK6979350.1"/>
    <property type="molecule type" value="Genomic_DNA"/>
</dbReference>
<dbReference type="AlphaFoldDB" id="A0AAV1Q729"/>
<dbReference type="Proteomes" id="UP001314229">
    <property type="component" value="Unassembled WGS sequence"/>
</dbReference>
<keyword evidence="3" id="KW-1185">Reference proteome</keyword>
<protein>
    <submittedName>
        <fullName evidence="2">Uncharacterized protein</fullName>
    </submittedName>
</protein>
<feature type="compositionally biased region" description="Low complexity" evidence="1">
    <location>
        <begin position="46"/>
        <end position="60"/>
    </location>
</feature>